<accession>Q3IBM6</accession>
<evidence type="ECO:0000259" key="7">
    <source>
        <dbReference type="Pfam" id="PF00590"/>
    </source>
</evidence>
<dbReference type="Gene3D" id="3.40.1010.10">
    <property type="entry name" value="Cobalt-precorrin-4 Transmethylase, Domain 1"/>
    <property type="match status" value="1"/>
</dbReference>
<dbReference type="PANTHER" id="PTHR45790">
    <property type="entry name" value="SIROHEME SYNTHASE-RELATED"/>
    <property type="match status" value="1"/>
</dbReference>
<dbReference type="InterPro" id="IPR014777">
    <property type="entry name" value="4pyrrole_Mease_sub1"/>
</dbReference>
<evidence type="ECO:0000256" key="4">
    <source>
        <dbReference type="ARBA" id="ARBA00022691"/>
    </source>
</evidence>
<keyword evidence="3 6" id="KW-0808">Transferase</keyword>
<name>Q3IBM6_9BACT</name>
<dbReference type="CDD" id="cd11642">
    <property type="entry name" value="SUMT"/>
    <property type="match status" value="1"/>
</dbReference>
<dbReference type="NCBIfam" id="TIGR01469">
    <property type="entry name" value="cobA_cysG_Cterm"/>
    <property type="match status" value="1"/>
</dbReference>
<sequence length="518" mass="56657">MNYGNREGKVYLVGAGPGNPDLITVRARQVLDRCDAVVYDSLIPDELLVTLPLEVDRRYVGKKAGKHSLPQQEINDLLVRLASQGKHVVRLKGGDPFVFGRGAEEATYLQEHGIPYEIVPGITSGVAALSFSGIPCTDRLQASYVMFLTGHQAVEKAVSTVPWSWVAGARDGTLVIYMGVSEIESIVGELVGAGMSPDTPSAVVERGTISTQRALTAKLSELPRKVAESAIRPPALFVIGEVVKYHETLKWFQDRPLFGVRVMVTRPADQSVALYGDLRELGAEVLAYPTLATVEDFRSDDWDALRRIQEKERWVVFTSENGVRYFLEQWFATIGDIRGLNDYRIAAAGDGTARSLNANNLAPDFVPTRASMAALAQQMAEKVPMSKATVVRVRGNARNDPIERALRETGAQVVSLPVYRTFPTKWRSAVKEKLFAYPPDVILFTSGTAVDGLAANLSARELKELSSGAAVVSIGPATSRTIRTHGITVELESKVHTMPSLLEELVAHHRTTPLLKEK</sequence>
<comment type="similarity">
    <text evidence="6">Belongs to the precorrin methyltransferase family.</text>
</comment>
<keyword evidence="5" id="KW-0627">Porphyrin biosynthesis</keyword>
<dbReference type="CDD" id="cd06578">
    <property type="entry name" value="HemD"/>
    <property type="match status" value="1"/>
</dbReference>
<dbReference type="PANTHER" id="PTHR45790:SF3">
    <property type="entry name" value="S-ADENOSYL-L-METHIONINE-DEPENDENT UROPORPHYRINOGEN III METHYLTRANSFERASE, CHLOROPLASTIC"/>
    <property type="match status" value="1"/>
</dbReference>
<keyword evidence="2 6" id="KW-0489">Methyltransferase</keyword>
<dbReference type="InterPro" id="IPR014776">
    <property type="entry name" value="4pyrrole_Mease_sub2"/>
</dbReference>
<evidence type="ECO:0000256" key="6">
    <source>
        <dbReference type="RuleBase" id="RU003960"/>
    </source>
</evidence>
<dbReference type="Pfam" id="PF02602">
    <property type="entry name" value="HEM4"/>
    <property type="match status" value="1"/>
</dbReference>
<dbReference type="FunFam" id="3.40.1010.10:FF:000001">
    <property type="entry name" value="Siroheme synthase"/>
    <property type="match status" value="1"/>
</dbReference>
<dbReference type="Gene3D" id="3.40.50.10090">
    <property type="match status" value="2"/>
</dbReference>
<feature type="domain" description="Tetrapyrrole biosynthesis uroporphyrinogen III synthase" evidence="8">
    <location>
        <begin position="276"/>
        <end position="503"/>
    </location>
</feature>
<dbReference type="InterPro" id="IPR003754">
    <property type="entry name" value="4pyrrol_synth_uPrphyn_synth"/>
</dbReference>
<dbReference type="SUPFAM" id="SSF69618">
    <property type="entry name" value="HemD-like"/>
    <property type="match status" value="1"/>
</dbReference>
<proteinExistence type="inferred from homology"/>
<dbReference type="InterPro" id="IPR035996">
    <property type="entry name" value="4pyrrol_Methylase_sf"/>
</dbReference>
<dbReference type="PROSITE" id="PS00839">
    <property type="entry name" value="SUMT_1"/>
    <property type="match status" value="1"/>
</dbReference>
<dbReference type="GO" id="GO:0004852">
    <property type="term" value="F:uroporphyrinogen-III synthase activity"/>
    <property type="evidence" value="ECO:0007669"/>
    <property type="project" value="InterPro"/>
</dbReference>
<dbReference type="InterPro" id="IPR006366">
    <property type="entry name" value="CobA/CysG_C"/>
</dbReference>
<protein>
    <recommendedName>
        <fullName evidence="1">uroporphyrinogen-III C-methyltransferase</fullName>
        <ecNumber evidence="1">2.1.1.107</ecNumber>
    </recommendedName>
</protein>
<evidence type="ECO:0000256" key="1">
    <source>
        <dbReference type="ARBA" id="ARBA00012162"/>
    </source>
</evidence>
<dbReference type="GO" id="GO:0032259">
    <property type="term" value="P:methylation"/>
    <property type="evidence" value="ECO:0007669"/>
    <property type="project" value="UniProtKB-KW"/>
</dbReference>
<organism evidence="9">
    <name type="scientific">uncultured sulfate-reducing bacterium</name>
    <dbReference type="NCBI Taxonomy" id="153939"/>
    <lineage>
        <taxon>Bacteria</taxon>
        <taxon>environmental samples</taxon>
    </lineage>
</organism>
<dbReference type="Pfam" id="PF00590">
    <property type="entry name" value="TP_methylase"/>
    <property type="match status" value="1"/>
</dbReference>
<dbReference type="GO" id="GO:0004851">
    <property type="term" value="F:uroporphyrin-III C-methyltransferase activity"/>
    <property type="evidence" value="ECO:0007669"/>
    <property type="project" value="UniProtKB-EC"/>
</dbReference>
<dbReference type="InterPro" id="IPR003043">
    <property type="entry name" value="Uropor_MeTrfase_CS"/>
</dbReference>
<dbReference type="InterPro" id="IPR050161">
    <property type="entry name" value="Siro_Cobalamin_biosynth"/>
</dbReference>
<evidence type="ECO:0000256" key="2">
    <source>
        <dbReference type="ARBA" id="ARBA00022603"/>
    </source>
</evidence>
<dbReference type="InterPro" id="IPR000878">
    <property type="entry name" value="4pyrrol_Mease"/>
</dbReference>
<evidence type="ECO:0000313" key="9">
    <source>
        <dbReference type="EMBL" id="CAJ31176.1"/>
    </source>
</evidence>
<dbReference type="EC" id="2.1.1.107" evidence="1"/>
<dbReference type="NCBIfam" id="NF004790">
    <property type="entry name" value="PRK06136.1"/>
    <property type="match status" value="1"/>
</dbReference>
<dbReference type="GO" id="GO:0019354">
    <property type="term" value="P:siroheme biosynthetic process"/>
    <property type="evidence" value="ECO:0007669"/>
    <property type="project" value="InterPro"/>
</dbReference>
<keyword evidence="4" id="KW-0949">S-adenosyl-L-methionine</keyword>
<reference evidence="9" key="1">
    <citation type="journal article" date="2005" name="J. Bacteriol.">
        <title>Clustered genes related to sulfate respiration in uncultured prokaryotes support the theory of their concomitant horizontal transfer.</title>
        <authorList>
            <person name="Mussmann M."/>
            <person name="Richter M."/>
            <person name="Lombardot T."/>
            <person name="Meyerdierks A."/>
            <person name="Kuever J."/>
            <person name="Kube M."/>
            <person name="Glockner F.O."/>
            <person name="Amann R."/>
        </authorList>
    </citation>
    <scope>NUCLEOTIDE SEQUENCE</scope>
</reference>
<feature type="domain" description="Tetrapyrrole methylase" evidence="7">
    <location>
        <begin position="9"/>
        <end position="222"/>
    </location>
</feature>
<dbReference type="Gene3D" id="3.30.950.10">
    <property type="entry name" value="Methyltransferase, Cobalt-precorrin-4 Transmethylase, Domain 2"/>
    <property type="match status" value="1"/>
</dbReference>
<dbReference type="EMBL" id="CT025835">
    <property type="protein sequence ID" value="CAJ31176.1"/>
    <property type="molecule type" value="Genomic_DNA"/>
</dbReference>
<dbReference type="FunFam" id="3.30.950.10:FF:000001">
    <property type="entry name" value="Siroheme synthase"/>
    <property type="match status" value="1"/>
</dbReference>
<dbReference type="InterPro" id="IPR036108">
    <property type="entry name" value="4pyrrol_syn_uPrphyn_synt_sf"/>
</dbReference>
<dbReference type="SUPFAM" id="SSF53790">
    <property type="entry name" value="Tetrapyrrole methylase"/>
    <property type="match status" value="1"/>
</dbReference>
<evidence type="ECO:0000256" key="5">
    <source>
        <dbReference type="ARBA" id="ARBA00023244"/>
    </source>
</evidence>
<gene>
    <name evidence="9" type="primary">cysG</name>
    <name evidence="9" type="ORF">39f70019</name>
</gene>
<evidence type="ECO:0000256" key="3">
    <source>
        <dbReference type="ARBA" id="ARBA00022679"/>
    </source>
</evidence>
<dbReference type="PROSITE" id="PS00840">
    <property type="entry name" value="SUMT_2"/>
    <property type="match status" value="1"/>
</dbReference>
<evidence type="ECO:0000259" key="8">
    <source>
        <dbReference type="Pfam" id="PF02602"/>
    </source>
</evidence>
<dbReference type="AlphaFoldDB" id="Q3IBM6"/>